<dbReference type="Gene3D" id="3.40.630.40">
    <property type="entry name" value="Zn-dependent exopeptidases"/>
    <property type="match status" value="1"/>
</dbReference>
<evidence type="ECO:0000313" key="4">
    <source>
        <dbReference type="Proteomes" id="UP000515847"/>
    </source>
</evidence>
<evidence type="ECO:0000259" key="2">
    <source>
        <dbReference type="SMART" id="SM00646"/>
    </source>
</evidence>
<dbReference type="Gene3D" id="3.20.20.370">
    <property type="entry name" value="Glycoside hydrolase/deacetylase"/>
    <property type="match status" value="1"/>
</dbReference>
<dbReference type="CDD" id="cd02696">
    <property type="entry name" value="MurNAc-LAA"/>
    <property type="match status" value="1"/>
</dbReference>
<dbReference type="InterPro" id="IPR011330">
    <property type="entry name" value="Glyco_hydro/deAcase_b/a-brl"/>
</dbReference>
<dbReference type="OrthoDB" id="9784811at2"/>
<gene>
    <name evidence="3" type="ORF">BR63_09365</name>
</gene>
<keyword evidence="1" id="KW-0472">Membrane</keyword>
<dbReference type="PANTHER" id="PTHR30105:SF2">
    <property type="entry name" value="DIVERGENT POLYSACCHARIDE DEACETYLASE SUPERFAMILY"/>
    <property type="match status" value="1"/>
</dbReference>
<name>A0A7G6E347_THEFR</name>
<dbReference type="Pfam" id="PF04748">
    <property type="entry name" value="Polysacc_deac_2"/>
    <property type="match status" value="1"/>
</dbReference>
<dbReference type="AlphaFoldDB" id="A0A7G6E347"/>
<keyword evidence="4" id="KW-1185">Reference proteome</keyword>
<dbReference type="KEGG" id="tfr:BR63_09365"/>
<keyword evidence="1" id="KW-0812">Transmembrane</keyword>
<dbReference type="RefSeq" id="WP_051965696.1">
    <property type="nucleotide sequence ID" value="NZ_CP045798.1"/>
</dbReference>
<dbReference type="PANTHER" id="PTHR30105">
    <property type="entry name" value="UNCHARACTERIZED YIBQ-RELATED"/>
    <property type="match status" value="1"/>
</dbReference>
<organism evidence="3 4">
    <name type="scientific">Thermanaerosceptrum fracticalcis</name>
    <dbReference type="NCBI Taxonomy" id="1712410"/>
    <lineage>
        <taxon>Bacteria</taxon>
        <taxon>Bacillati</taxon>
        <taxon>Bacillota</taxon>
        <taxon>Clostridia</taxon>
        <taxon>Eubacteriales</taxon>
        <taxon>Peptococcaceae</taxon>
        <taxon>Thermanaerosceptrum</taxon>
    </lineage>
</organism>
<dbReference type="InterPro" id="IPR006837">
    <property type="entry name" value="Divergent_DAC"/>
</dbReference>
<dbReference type="CDD" id="cd10936">
    <property type="entry name" value="CE4_DAC2"/>
    <property type="match status" value="1"/>
</dbReference>
<evidence type="ECO:0000256" key="1">
    <source>
        <dbReference type="SAM" id="Phobius"/>
    </source>
</evidence>
<dbReference type="GO" id="GO:0005975">
    <property type="term" value="P:carbohydrate metabolic process"/>
    <property type="evidence" value="ECO:0007669"/>
    <property type="project" value="InterPro"/>
</dbReference>
<dbReference type="InterPro" id="IPR002508">
    <property type="entry name" value="MurNAc-LAA_cat"/>
</dbReference>
<proteinExistence type="predicted"/>
<keyword evidence="1" id="KW-1133">Transmembrane helix</keyword>
<sequence>MKKLRLLVIKKRVLYLFILSFLTLILTYTEYKPITTTFGELMAPICIINKKVFLDPGHGGEDPGCNDPRLGIYEEDINLKVASKTREILTKAGAEVIMSRESDKDYVLPKALRGDMTKKRCDLTTRISIAEEGKADVFVSLHVNATRKRSYAGAETFYNPAEPDSVLLAQNIQKHLRSIPDMTKRIPKPGNYFLLKNASMPSVIVEMGYLSNSKEKELLVQESYQEALALAISRGLIDYFKDCTLRLESPSVTDVIAIQKPKVAIIIDDLGHPYNKGVEEIMALHKYPLTLAVMPNMEKTVEHALRAEKNGFEVLIHMPMEPEYGNSNWLGPGAIKNKMSRQEITLNLRKALDQIPNAVGLNNHMGSLVTQKRELMLPVMEFLKENYLFYVDSRTSEKTVCRDIAGEVGVPYTERTLFLDNQYDYASIKREILKLGQLAQLNGYAIGIGHVGPQGLNTAKALADTLPLLEEQGIDLVFVSELFVEQNPFKKTISDG</sequence>
<dbReference type="SUPFAM" id="SSF88713">
    <property type="entry name" value="Glycoside hydrolase/deacetylase"/>
    <property type="match status" value="1"/>
</dbReference>
<reference evidence="3 4" key="1">
    <citation type="journal article" date="2019" name="Front. Microbiol.">
        <title>Thermoanaerosceptrum fracticalcis gen. nov. sp. nov., a Novel Fumarate-Fermenting Microorganism From a Deep Fractured Carbonate Aquifer of the US Great Basin.</title>
        <authorList>
            <person name="Hamilton-Brehm S.D."/>
            <person name="Stewart L.E."/>
            <person name="Zavarin M."/>
            <person name="Caldwell M."/>
            <person name="Lawson P.A."/>
            <person name="Onstott T.C."/>
            <person name="Grzymski J."/>
            <person name="Neveux I."/>
            <person name="Lollar B.S."/>
            <person name="Russell C.E."/>
            <person name="Moser D.P."/>
        </authorList>
    </citation>
    <scope>NUCLEOTIDE SEQUENCE [LARGE SCALE GENOMIC DNA]</scope>
    <source>
        <strain evidence="3 4">DRI-13</strain>
    </source>
</reference>
<dbReference type="SMART" id="SM00646">
    <property type="entry name" value="Ami_3"/>
    <property type="match status" value="1"/>
</dbReference>
<dbReference type="EMBL" id="CP045798">
    <property type="protein sequence ID" value="QNB46501.1"/>
    <property type="molecule type" value="Genomic_DNA"/>
</dbReference>
<feature type="transmembrane region" description="Helical" evidence="1">
    <location>
        <begin position="12"/>
        <end position="29"/>
    </location>
</feature>
<dbReference type="GO" id="GO:0009253">
    <property type="term" value="P:peptidoglycan catabolic process"/>
    <property type="evidence" value="ECO:0007669"/>
    <property type="project" value="InterPro"/>
</dbReference>
<evidence type="ECO:0000313" key="3">
    <source>
        <dbReference type="EMBL" id="QNB46501.1"/>
    </source>
</evidence>
<accession>A0A7G6E347</accession>
<feature type="domain" description="MurNAc-LAA" evidence="2">
    <location>
        <begin position="127"/>
        <end position="237"/>
    </location>
</feature>
<dbReference type="Pfam" id="PF01520">
    <property type="entry name" value="Amidase_3"/>
    <property type="match status" value="1"/>
</dbReference>
<protein>
    <recommendedName>
        <fullName evidence="2">MurNAc-LAA domain-containing protein</fullName>
    </recommendedName>
</protein>
<dbReference type="SUPFAM" id="SSF53187">
    <property type="entry name" value="Zn-dependent exopeptidases"/>
    <property type="match status" value="1"/>
</dbReference>
<dbReference type="GO" id="GO:0008745">
    <property type="term" value="F:N-acetylmuramoyl-L-alanine amidase activity"/>
    <property type="evidence" value="ECO:0007669"/>
    <property type="project" value="InterPro"/>
</dbReference>
<dbReference type="Proteomes" id="UP000515847">
    <property type="component" value="Chromosome"/>
</dbReference>